<dbReference type="AlphaFoldDB" id="A0A9K3H3Y2"/>
<reference evidence="2" key="2">
    <citation type="submission" date="2020-06" db="EMBL/GenBank/DDBJ databases">
        <title>Helianthus annuus Genome sequencing and assembly Release 2.</title>
        <authorList>
            <person name="Gouzy J."/>
            <person name="Langlade N."/>
            <person name="Munos S."/>
        </authorList>
    </citation>
    <scope>NUCLEOTIDE SEQUENCE</scope>
    <source>
        <tissue evidence="2">Leaves</tissue>
    </source>
</reference>
<evidence type="ECO:0000313" key="3">
    <source>
        <dbReference type="Proteomes" id="UP000215914"/>
    </source>
</evidence>
<protein>
    <submittedName>
        <fullName evidence="2">Uncharacterized protein</fullName>
    </submittedName>
</protein>
<feature type="transmembrane region" description="Helical" evidence="1">
    <location>
        <begin position="88"/>
        <end position="111"/>
    </location>
</feature>
<organism evidence="2 3">
    <name type="scientific">Helianthus annuus</name>
    <name type="common">Common sunflower</name>
    <dbReference type="NCBI Taxonomy" id="4232"/>
    <lineage>
        <taxon>Eukaryota</taxon>
        <taxon>Viridiplantae</taxon>
        <taxon>Streptophyta</taxon>
        <taxon>Embryophyta</taxon>
        <taxon>Tracheophyta</taxon>
        <taxon>Spermatophyta</taxon>
        <taxon>Magnoliopsida</taxon>
        <taxon>eudicotyledons</taxon>
        <taxon>Gunneridae</taxon>
        <taxon>Pentapetalae</taxon>
        <taxon>asterids</taxon>
        <taxon>campanulids</taxon>
        <taxon>Asterales</taxon>
        <taxon>Asteraceae</taxon>
        <taxon>Asteroideae</taxon>
        <taxon>Heliantheae alliance</taxon>
        <taxon>Heliantheae</taxon>
        <taxon>Helianthus</taxon>
    </lineage>
</organism>
<name>A0A9K3H3Y2_HELAN</name>
<feature type="transmembrane region" description="Helical" evidence="1">
    <location>
        <begin position="52"/>
        <end position="76"/>
    </location>
</feature>
<accession>A0A9K3H3Y2</accession>
<feature type="transmembrane region" description="Helical" evidence="1">
    <location>
        <begin position="20"/>
        <end position="40"/>
    </location>
</feature>
<dbReference type="EMBL" id="MNCJ02000330">
    <property type="protein sequence ID" value="KAF5766375.1"/>
    <property type="molecule type" value="Genomic_DNA"/>
</dbReference>
<dbReference type="Gramene" id="mRNA:HanXRQr2_Chr15g0714621">
    <property type="protein sequence ID" value="CDS:HanXRQr2_Chr15g0714621.1"/>
    <property type="gene ID" value="HanXRQr2_Chr15g0714621"/>
</dbReference>
<comment type="caution">
    <text evidence="2">The sequence shown here is derived from an EMBL/GenBank/DDBJ whole genome shotgun (WGS) entry which is preliminary data.</text>
</comment>
<evidence type="ECO:0000313" key="2">
    <source>
        <dbReference type="EMBL" id="KAF5766375.1"/>
    </source>
</evidence>
<keyword evidence="3" id="KW-1185">Reference proteome</keyword>
<evidence type="ECO:0000256" key="1">
    <source>
        <dbReference type="SAM" id="Phobius"/>
    </source>
</evidence>
<dbReference type="Proteomes" id="UP000215914">
    <property type="component" value="Unassembled WGS sequence"/>
</dbReference>
<reference evidence="2" key="1">
    <citation type="journal article" date="2017" name="Nature">
        <title>The sunflower genome provides insights into oil metabolism, flowering and Asterid evolution.</title>
        <authorList>
            <person name="Badouin H."/>
            <person name="Gouzy J."/>
            <person name="Grassa C.J."/>
            <person name="Murat F."/>
            <person name="Staton S.E."/>
            <person name="Cottret L."/>
            <person name="Lelandais-Briere C."/>
            <person name="Owens G.L."/>
            <person name="Carrere S."/>
            <person name="Mayjonade B."/>
            <person name="Legrand L."/>
            <person name="Gill N."/>
            <person name="Kane N.C."/>
            <person name="Bowers J.E."/>
            <person name="Hubner S."/>
            <person name="Bellec A."/>
            <person name="Berard A."/>
            <person name="Berges H."/>
            <person name="Blanchet N."/>
            <person name="Boniface M.C."/>
            <person name="Brunel D."/>
            <person name="Catrice O."/>
            <person name="Chaidir N."/>
            <person name="Claudel C."/>
            <person name="Donnadieu C."/>
            <person name="Faraut T."/>
            <person name="Fievet G."/>
            <person name="Helmstetter N."/>
            <person name="King M."/>
            <person name="Knapp S.J."/>
            <person name="Lai Z."/>
            <person name="Le Paslier M.C."/>
            <person name="Lippi Y."/>
            <person name="Lorenzon L."/>
            <person name="Mandel J.R."/>
            <person name="Marage G."/>
            <person name="Marchand G."/>
            <person name="Marquand E."/>
            <person name="Bret-Mestries E."/>
            <person name="Morien E."/>
            <person name="Nambeesan S."/>
            <person name="Nguyen T."/>
            <person name="Pegot-Espagnet P."/>
            <person name="Pouilly N."/>
            <person name="Raftis F."/>
            <person name="Sallet E."/>
            <person name="Schiex T."/>
            <person name="Thomas J."/>
            <person name="Vandecasteele C."/>
            <person name="Vares D."/>
            <person name="Vear F."/>
            <person name="Vautrin S."/>
            <person name="Crespi M."/>
            <person name="Mangin B."/>
            <person name="Burke J.M."/>
            <person name="Salse J."/>
            <person name="Munos S."/>
            <person name="Vincourt P."/>
            <person name="Rieseberg L.H."/>
            <person name="Langlade N.B."/>
        </authorList>
    </citation>
    <scope>NUCLEOTIDE SEQUENCE</scope>
    <source>
        <tissue evidence="2">Leaves</tissue>
    </source>
</reference>
<proteinExistence type="predicted"/>
<keyword evidence="1" id="KW-1133">Transmembrane helix</keyword>
<keyword evidence="1" id="KW-0812">Transmembrane</keyword>
<gene>
    <name evidence="2" type="ORF">HanXRQr2_Chr15g0714621</name>
</gene>
<sequence>MLFGADDVCYILFRCCSAMWLLVVVLMDIFVVPTLLRVLISTLLRVLIGNYGGLLLGVATPVAAMVTLTSALLAMMMTRDVQMGLICYIFRLLGVIQCASIVFCALIGCTLC</sequence>
<keyword evidence="1" id="KW-0472">Membrane</keyword>